<name>A0AAN9FXW9_CROPI</name>
<comment type="caution">
    <text evidence="2">The sequence shown here is derived from an EMBL/GenBank/DDBJ whole genome shotgun (WGS) entry which is preliminary data.</text>
</comment>
<proteinExistence type="predicted"/>
<sequence>MPSHHPPPLLNRALPGKFVRPVSGVGGPASGMMQSQISCPLQISPQPPSPDKEHEKGKANSLSHRAPPYPLSKTEFPRDSLKGVEGIVTIKEETHILGSKRDFKGLKEM</sequence>
<evidence type="ECO:0000313" key="3">
    <source>
        <dbReference type="Proteomes" id="UP001372338"/>
    </source>
</evidence>
<dbReference type="Proteomes" id="UP001372338">
    <property type="component" value="Unassembled WGS sequence"/>
</dbReference>
<feature type="region of interest" description="Disordered" evidence="1">
    <location>
        <begin position="38"/>
        <end position="77"/>
    </location>
</feature>
<dbReference type="EMBL" id="JAYWIO010000002">
    <property type="protein sequence ID" value="KAK7281355.1"/>
    <property type="molecule type" value="Genomic_DNA"/>
</dbReference>
<accession>A0AAN9FXW9</accession>
<dbReference type="AlphaFoldDB" id="A0AAN9FXW9"/>
<reference evidence="2 3" key="1">
    <citation type="submission" date="2024-01" db="EMBL/GenBank/DDBJ databases">
        <title>The genomes of 5 underutilized Papilionoideae crops provide insights into root nodulation and disease resistanc.</title>
        <authorList>
            <person name="Yuan L."/>
        </authorList>
    </citation>
    <scope>NUCLEOTIDE SEQUENCE [LARGE SCALE GENOMIC DNA]</scope>
    <source>
        <strain evidence="2">ZHUSHIDOU_FW_LH</strain>
        <tissue evidence="2">Leaf</tissue>
    </source>
</reference>
<keyword evidence="3" id="KW-1185">Reference proteome</keyword>
<organism evidence="2 3">
    <name type="scientific">Crotalaria pallida</name>
    <name type="common">Smooth rattlebox</name>
    <name type="synonym">Crotalaria striata</name>
    <dbReference type="NCBI Taxonomy" id="3830"/>
    <lineage>
        <taxon>Eukaryota</taxon>
        <taxon>Viridiplantae</taxon>
        <taxon>Streptophyta</taxon>
        <taxon>Embryophyta</taxon>
        <taxon>Tracheophyta</taxon>
        <taxon>Spermatophyta</taxon>
        <taxon>Magnoliopsida</taxon>
        <taxon>eudicotyledons</taxon>
        <taxon>Gunneridae</taxon>
        <taxon>Pentapetalae</taxon>
        <taxon>rosids</taxon>
        <taxon>fabids</taxon>
        <taxon>Fabales</taxon>
        <taxon>Fabaceae</taxon>
        <taxon>Papilionoideae</taxon>
        <taxon>50 kb inversion clade</taxon>
        <taxon>genistoids sensu lato</taxon>
        <taxon>core genistoids</taxon>
        <taxon>Crotalarieae</taxon>
        <taxon>Crotalaria</taxon>
    </lineage>
</organism>
<protein>
    <submittedName>
        <fullName evidence="2">Uncharacterized protein</fullName>
    </submittedName>
</protein>
<evidence type="ECO:0000313" key="2">
    <source>
        <dbReference type="EMBL" id="KAK7281355.1"/>
    </source>
</evidence>
<evidence type="ECO:0000256" key="1">
    <source>
        <dbReference type="SAM" id="MobiDB-lite"/>
    </source>
</evidence>
<gene>
    <name evidence="2" type="ORF">RIF29_09264</name>
</gene>